<evidence type="ECO:0000313" key="2">
    <source>
        <dbReference type="Proteomes" id="UP001499843"/>
    </source>
</evidence>
<protein>
    <submittedName>
        <fullName evidence="1">Uncharacterized protein</fullName>
    </submittedName>
</protein>
<organism evidence="1 2">
    <name type="scientific">Nonomuraea monospora</name>
    <dbReference type="NCBI Taxonomy" id="568818"/>
    <lineage>
        <taxon>Bacteria</taxon>
        <taxon>Bacillati</taxon>
        <taxon>Actinomycetota</taxon>
        <taxon>Actinomycetes</taxon>
        <taxon>Streptosporangiales</taxon>
        <taxon>Streptosporangiaceae</taxon>
        <taxon>Nonomuraea</taxon>
    </lineage>
</organism>
<evidence type="ECO:0000313" key="1">
    <source>
        <dbReference type="EMBL" id="GAA2207301.1"/>
    </source>
</evidence>
<gene>
    <name evidence="1" type="ORF">GCM10009850_027590</name>
</gene>
<dbReference type="Proteomes" id="UP001499843">
    <property type="component" value="Unassembled WGS sequence"/>
</dbReference>
<sequence length="342" mass="37158">MCSKERGRRPVVAELRAQMLTAMTGCPRDLTALWHRSAAELGPSNPLTLLIACKSETYASRTRPVTESVPVWERLVRCAADALEAGDPAHLEIVSRYGRWLGRRGEPTDLDNAVVHQRAELARRESALGVQAYWTGTVRLDLATTLVERARLGHLDHTVKAVPSADLAEAAELSAQEIAHRSVVCGHDDLRTWEARGVAGKVALCQALLGPAAGERTTAQARELADQVVRMTTDFMTGRQALREPRLLQGLLLRAQALLAAGRQAEAEAEARLAGELHRGREDGWPGGIDPGLAPLTLARVLAGTDRAEAVAAARRALRSRLDWFPEDSVYCVEAREQLGAC</sequence>
<dbReference type="EMBL" id="BAAAQX010000006">
    <property type="protein sequence ID" value="GAA2207301.1"/>
    <property type="molecule type" value="Genomic_DNA"/>
</dbReference>
<keyword evidence="2" id="KW-1185">Reference proteome</keyword>
<name>A0ABP5P688_9ACTN</name>
<accession>A0ABP5P688</accession>
<dbReference type="RefSeq" id="WP_344474342.1">
    <property type="nucleotide sequence ID" value="NZ_BAAAQX010000006.1"/>
</dbReference>
<proteinExistence type="predicted"/>
<reference evidence="2" key="1">
    <citation type="journal article" date="2019" name="Int. J. Syst. Evol. Microbiol.">
        <title>The Global Catalogue of Microorganisms (GCM) 10K type strain sequencing project: providing services to taxonomists for standard genome sequencing and annotation.</title>
        <authorList>
            <consortium name="The Broad Institute Genomics Platform"/>
            <consortium name="The Broad Institute Genome Sequencing Center for Infectious Disease"/>
            <person name="Wu L."/>
            <person name="Ma J."/>
        </authorList>
    </citation>
    <scope>NUCLEOTIDE SEQUENCE [LARGE SCALE GENOMIC DNA]</scope>
    <source>
        <strain evidence="2">JCM 16114</strain>
    </source>
</reference>
<comment type="caution">
    <text evidence="1">The sequence shown here is derived from an EMBL/GenBank/DDBJ whole genome shotgun (WGS) entry which is preliminary data.</text>
</comment>